<proteinExistence type="predicted"/>
<reference evidence="1" key="1">
    <citation type="journal article" date="2021" name="Proc. Natl. Acad. Sci. U.S.A.">
        <title>A Catalog of Tens of Thousands of Viruses from Human Metagenomes Reveals Hidden Associations with Chronic Diseases.</title>
        <authorList>
            <person name="Tisza M.J."/>
            <person name="Buck C.B."/>
        </authorList>
    </citation>
    <scope>NUCLEOTIDE SEQUENCE</scope>
    <source>
        <strain evidence="1">CtUF252</strain>
    </source>
</reference>
<organism evidence="1">
    <name type="scientific">Siphoviridae sp. ctUF252</name>
    <dbReference type="NCBI Taxonomy" id="2826350"/>
    <lineage>
        <taxon>Viruses</taxon>
        <taxon>Duplodnaviria</taxon>
        <taxon>Heunggongvirae</taxon>
        <taxon>Uroviricota</taxon>
        <taxon>Caudoviricetes</taxon>
    </lineage>
</organism>
<protein>
    <submittedName>
        <fullName evidence="1">Uncharacterized protein</fullName>
    </submittedName>
</protein>
<accession>A0A8S5NHE0</accession>
<name>A0A8S5NHE0_9CAUD</name>
<sequence>MSICSMFIYIITLKTLKSTKTVRQICRILEEKFFFQN</sequence>
<evidence type="ECO:0000313" key="1">
    <source>
        <dbReference type="EMBL" id="DAD94126.1"/>
    </source>
</evidence>
<dbReference type="EMBL" id="BK015173">
    <property type="protein sequence ID" value="DAD94126.1"/>
    <property type="molecule type" value="Genomic_DNA"/>
</dbReference>